<dbReference type="SUPFAM" id="SSF88659">
    <property type="entry name" value="Sigma3 and sigma4 domains of RNA polymerase sigma factors"/>
    <property type="match status" value="1"/>
</dbReference>
<feature type="region of interest" description="Disordered" evidence="5">
    <location>
        <begin position="1"/>
        <end position="53"/>
    </location>
</feature>
<dbReference type="InterPro" id="IPR036388">
    <property type="entry name" value="WH-like_DNA-bd_sf"/>
</dbReference>
<dbReference type="InterPro" id="IPR013249">
    <property type="entry name" value="RNA_pol_sigma70_r4_t2"/>
</dbReference>
<dbReference type="Proteomes" id="UP000579523">
    <property type="component" value="Unassembled WGS sequence"/>
</dbReference>
<feature type="domain" description="RNA polymerase sigma factor 70 region 4 type 2" evidence="6">
    <location>
        <begin position="176"/>
        <end position="215"/>
    </location>
</feature>
<dbReference type="EMBL" id="JACHJI010000002">
    <property type="protein sequence ID" value="MBB4897622.1"/>
    <property type="molecule type" value="Genomic_DNA"/>
</dbReference>
<comment type="similarity">
    <text evidence="1">Belongs to the sigma-70 factor family. ECF subfamily.</text>
</comment>
<evidence type="ECO:0000256" key="3">
    <source>
        <dbReference type="ARBA" id="ARBA00023082"/>
    </source>
</evidence>
<sequence length="229" mass="25691">MSGAAVPQTFRVQGEPETSGAALPNQASYAAADASPPVDVEAPDSGTTAADETAPAECLHQEISQELYEHDGWLGRVIFKAGYRDPDLSELKGDTQVRYYRARSKPGFTFRNSPKALLRTCFSKARLDFHRREGRQPEPVEEFPESSVSEASELDLAMQREAIKTFLEEHLPDVSERTIYLLRHREQMTRTEIAKRLGLNRGTVAKRLTKAEKHLMSLPADVLNAYFLR</sequence>
<evidence type="ECO:0000256" key="1">
    <source>
        <dbReference type="ARBA" id="ARBA00010641"/>
    </source>
</evidence>
<dbReference type="GO" id="GO:0006352">
    <property type="term" value="P:DNA-templated transcription initiation"/>
    <property type="evidence" value="ECO:0007669"/>
    <property type="project" value="InterPro"/>
</dbReference>
<dbReference type="RefSeq" id="WP_184818535.1">
    <property type="nucleotide sequence ID" value="NZ_BMTK01000004.1"/>
</dbReference>
<evidence type="ECO:0000256" key="4">
    <source>
        <dbReference type="ARBA" id="ARBA00023163"/>
    </source>
</evidence>
<evidence type="ECO:0000259" key="6">
    <source>
        <dbReference type="Pfam" id="PF08281"/>
    </source>
</evidence>
<gene>
    <name evidence="7" type="ORF">FHS37_001649</name>
</gene>
<keyword evidence="8" id="KW-1185">Reference proteome</keyword>
<keyword evidence="3" id="KW-0731">Sigma factor</keyword>
<dbReference type="GO" id="GO:0016987">
    <property type="term" value="F:sigma factor activity"/>
    <property type="evidence" value="ECO:0007669"/>
    <property type="project" value="UniProtKB-KW"/>
</dbReference>
<dbReference type="CDD" id="cd06171">
    <property type="entry name" value="Sigma70_r4"/>
    <property type="match status" value="1"/>
</dbReference>
<name>A0A7W7LWZ7_9ACTN</name>
<keyword evidence="4" id="KW-0804">Transcription</keyword>
<dbReference type="InterPro" id="IPR013324">
    <property type="entry name" value="RNA_pol_sigma_r3/r4-like"/>
</dbReference>
<comment type="caution">
    <text evidence="7">The sequence shown here is derived from an EMBL/GenBank/DDBJ whole genome shotgun (WGS) entry which is preliminary data.</text>
</comment>
<dbReference type="Gene3D" id="1.10.10.10">
    <property type="entry name" value="Winged helix-like DNA-binding domain superfamily/Winged helix DNA-binding domain"/>
    <property type="match status" value="1"/>
</dbReference>
<accession>A0A7W7LWZ7</accession>
<evidence type="ECO:0000256" key="5">
    <source>
        <dbReference type="SAM" id="MobiDB-lite"/>
    </source>
</evidence>
<keyword evidence="2" id="KW-0805">Transcription regulation</keyword>
<dbReference type="NCBIfam" id="TIGR02937">
    <property type="entry name" value="sigma70-ECF"/>
    <property type="match status" value="1"/>
</dbReference>
<evidence type="ECO:0000313" key="8">
    <source>
        <dbReference type="Proteomes" id="UP000579523"/>
    </source>
</evidence>
<dbReference type="GO" id="GO:0003677">
    <property type="term" value="F:DNA binding"/>
    <property type="evidence" value="ECO:0007669"/>
    <property type="project" value="InterPro"/>
</dbReference>
<reference evidence="7 8" key="1">
    <citation type="submission" date="2020-08" db="EMBL/GenBank/DDBJ databases">
        <title>Genomic Encyclopedia of Type Strains, Phase III (KMG-III): the genomes of soil and plant-associated and newly described type strains.</title>
        <authorList>
            <person name="Whitman W."/>
        </authorList>
    </citation>
    <scope>NUCLEOTIDE SEQUENCE [LARGE SCALE GENOMIC DNA]</scope>
    <source>
        <strain evidence="7 8">CECT 3273</strain>
    </source>
</reference>
<protein>
    <submittedName>
        <fullName evidence="7">RNA polymerase sigma factor (Sigma-70 family)</fullName>
    </submittedName>
</protein>
<dbReference type="Pfam" id="PF08281">
    <property type="entry name" value="Sigma70_r4_2"/>
    <property type="match status" value="1"/>
</dbReference>
<dbReference type="InterPro" id="IPR014284">
    <property type="entry name" value="RNA_pol_sigma-70_dom"/>
</dbReference>
<evidence type="ECO:0000256" key="2">
    <source>
        <dbReference type="ARBA" id="ARBA00023015"/>
    </source>
</evidence>
<evidence type="ECO:0000313" key="7">
    <source>
        <dbReference type="EMBL" id="MBB4897622.1"/>
    </source>
</evidence>
<proteinExistence type="inferred from homology"/>
<dbReference type="AlphaFoldDB" id="A0A7W7LWZ7"/>
<organism evidence="7 8">
    <name type="scientific">Streptomyces griseomycini</name>
    <dbReference type="NCBI Taxonomy" id="66895"/>
    <lineage>
        <taxon>Bacteria</taxon>
        <taxon>Bacillati</taxon>
        <taxon>Actinomycetota</taxon>
        <taxon>Actinomycetes</taxon>
        <taxon>Kitasatosporales</taxon>
        <taxon>Streptomycetaceae</taxon>
        <taxon>Streptomyces</taxon>
    </lineage>
</organism>